<organism evidence="3 4">
    <name type="scientific">Peltaster fructicola</name>
    <dbReference type="NCBI Taxonomy" id="286661"/>
    <lineage>
        <taxon>Eukaryota</taxon>
        <taxon>Fungi</taxon>
        <taxon>Dikarya</taxon>
        <taxon>Ascomycota</taxon>
        <taxon>Pezizomycotina</taxon>
        <taxon>Dothideomycetes</taxon>
        <taxon>Dothideomycetes incertae sedis</taxon>
        <taxon>Peltaster</taxon>
    </lineage>
</organism>
<feature type="domain" description="BZIP" evidence="2">
    <location>
        <begin position="33"/>
        <end position="48"/>
    </location>
</feature>
<name>A0A6H0XZ92_9PEZI</name>
<dbReference type="InterPro" id="IPR052635">
    <property type="entry name" value="Sec_Metab_Biosynth_Reg"/>
</dbReference>
<dbReference type="CDD" id="cd14688">
    <property type="entry name" value="bZIP_YAP"/>
    <property type="match status" value="1"/>
</dbReference>
<feature type="compositionally biased region" description="Basic and acidic residues" evidence="1">
    <location>
        <begin position="20"/>
        <end position="35"/>
    </location>
</feature>
<dbReference type="OrthoDB" id="5387389at2759"/>
<dbReference type="Proteomes" id="UP000503462">
    <property type="component" value="Chromosome 4"/>
</dbReference>
<protein>
    <recommendedName>
        <fullName evidence="2">BZIP domain-containing protein</fullName>
    </recommendedName>
</protein>
<feature type="compositionally biased region" description="Basic and acidic residues" evidence="1">
    <location>
        <begin position="48"/>
        <end position="66"/>
    </location>
</feature>
<dbReference type="InterPro" id="IPR004827">
    <property type="entry name" value="bZIP"/>
</dbReference>
<evidence type="ECO:0000313" key="3">
    <source>
        <dbReference type="EMBL" id="QIX00092.1"/>
    </source>
</evidence>
<dbReference type="GO" id="GO:0003700">
    <property type="term" value="F:DNA-binding transcription factor activity"/>
    <property type="evidence" value="ECO:0007669"/>
    <property type="project" value="InterPro"/>
</dbReference>
<reference evidence="3 4" key="1">
    <citation type="journal article" date="2016" name="Sci. Rep.">
        <title>Peltaster fructicola genome reveals evolution from an invasive phytopathogen to an ectophytic parasite.</title>
        <authorList>
            <person name="Xu C."/>
            <person name="Chen H."/>
            <person name="Gleason M.L."/>
            <person name="Xu J.R."/>
            <person name="Liu H."/>
            <person name="Zhang R."/>
            <person name="Sun G."/>
        </authorList>
    </citation>
    <scope>NUCLEOTIDE SEQUENCE [LARGE SCALE GENOMIC DNA]</scope>
    <source>
        <strain evidence="3 4">LNHT1506</strain>
    </source>
</reference>
<gene>
    <name evidence="3" type="ORF">AMS68_005609</name>
</gene>
<dbReference type="PANTHER" id="PTHR39607">
    <property type="entry name" value="XANTHOCILLIN BIOSYNTHESIS CLUSTER TRANSCRIPTION FACTOR XANC-RELATED"/>
    <property type="match status" value="1"/>
</dbReference>
<dbReference type="EMBL" id="CP051142">
    <property type="protein sequence ID" value="QIX00092.1"/>
    <property type="molecule type" value="Genomic_DNA"/>
</dbReference>
<dbReference type="PROSITE" id="PS00036">
    <property type="entry name" value="BZIP_BASIC"/>
    <property type="match status" value="1"/>
</dbReference>
<evidence type="ECO:0000259" key="2">
    <source>
        <dbReference type="PROSITE" id="PS00036"/>
    </source>
</evidence>
<evidence type="ECO:0000256" key="1">
    <source>
        <dbReference type="SAM" id="MobiDB-lite"/>
    </source>
</evidence>
<dbReference type="PANTHER" id="PTHR39607:SF2">
    <property type="entry name" value="BZIP DOMAIN-CONTAINING PROTEIN"/>
    <property type="match status" value="1"/>
</dbReference>
<keyword evidence="4" id="KW-1185">Reference proteome</keyword>
<sequence length="152" mass="17010">MSSNAASSSTAGPQSNSSSPRDDWTNVTDPNERRKIQNRVAQRKFRDKAKQERLNNERREENERRAGAAYTPPRPEELDEGYVTGPPWGSISLKHIIKTGQQKEKRSASSLGLNLLDRYARHTPAWPAFRPLSGVVESSASIDTDTGMTDER</sequence>
<proteinExistence type="predicted"/>
<dbReference type="AlphaFoldDB" id="A0A6H0XZ92"/>
<evidence type="ECO:0000313" key="4">
    <source>
        <dbReference type="Proteomes" id="UP000503462"/>
    </source>
</evidence>
<feature type="region of interest" description="Disordered" evidence="1">
    <location>
        <begin position="1"/>
        <end position="83"/>
    </location>
</feature>
<accession>A0A6H0XZ92</accession>
<feature type="compositionally biased region" description="Polar residues" evidence="1">
    <location>
        <begin position="1"/>
        <end position="19"/>
    </location>
</feature>